<sequence>MKKGVVILVLLSIGLVYGYILPLGGLELDLLRETTNENENIKESRVKITTPEPGHTKELPNNRSNIDENALYEHAAVKQNNQSERAFIYINQKYRKPSLHQYFRLAQNGPEFSRSFHLPPPLPQAFIRRRNEPYFIELLKPPLLRPSDRVNVKVKYDGISGPRFSPHNYKNIPYHPPIRNEHNSKANILVDERKSDTRKKYGFSSYVLHPAFQSTGIIQKVEEPGFEGELILDEKPSRFHEKPQYEDKLLDQYLRDALGEQVTSKEKEIVKNDCSYPDCVLQSTKHSSSITHQKDTNTNECKCGQRLKLKAKDFFLSKNKPDRREKHLNKTNNTLIRPPSDLAYFKEMMSQTSNTKTQDDGLAFNTIIRVNSTLYH</sequence>
<reference evidence="1 2" key="1">
    <citation type="submission" date="2020-04" db="EMBL/GenBank/DDBJ databases">
        <authorList>
            <person name="Wallbank WR R."/>
            <person name="Pardo Diaz C."/>
            <person name="Kozak K."/>
            <person name="Martin S."/>
            <person name="Jiggins C."/>
            <person name="Moest M."/>
            <person name="Warren A I."/>
            <person name="Byers J.R.P. K."/>
            <person name="Montejo-Kovacevich G."/>
            <person name="Yen C E."/>
        </authorList>
    </citation>
    <scope>NUCLEOTIDE SEQUENCE [LARGE SCALE GENOMIC DNA]</scope>
</reference>
<dbReference type="AlphaFoldDB" id="A0A8S1AMC8"/>
<name>A0A8S1AMC8_ARCPL</name>
<protein>
    <submittedName>
        <fullName evidence="1">Uncharacterized protein</fullName>
    </submittedName>
</protein>
<organism evidence="1 2">
    <name type="scientific">Arctia plantaginis</name>
    <name type="common">Wood tiger moth</name>
    <name type="synonym">Phalaena plantaginis</name>
    <dbReference type="NCBI Taxonomy" id="874455"/>
    <lineage>
        <taxon>Eukaryota</taxon>
        <taxon>Metazoa</taxon>
        <taxon>Ecdysozoa</taxon>
        <taxon>Arthropoda</taxon>
        <taxon>Hexapoda</taxon>
        <taxon>Insecta</taxon>
        <taxon>Pterygota</taxon>
        <taxon>Neoptera</taxon>
        <taxon>Endopterygota</taxon>
        <taxon>Lepidoptera</taxon>
        <taxon>Glossata</taxon>
        <taxon>Ditrysia</taxon>
        <taxon>Noctuoidea</taxon>
        <taxon>Erebidae</taxon>
        <taxon>Arctiinae</taxon>
        <taxon>Arctia</taxon>
    </lineage>
</organism>
<comment type="caution">
    <text evidence="1">The sequence shown here is derived from an EMBL/GenBank/DDBJ whole genome shotgun (WGS) entry which is preliminary data.</text>
</comment>
<proteinExistence type="predicted"/>
<accession>A0A8S1AMC8</accession>
<gene>
    <name evidence="1" type="ORF">APLA_LOCUS12610</name>
</gene>
<dbReference type="EMBL" id="CADEBD010000344">
    <property type="protein sequence ID" value="CAB3248974.1"/>
    <property type="molecule type" value="Genomic_DNA"/>
</dbReference>
<dbReference type="Proteomes" id="UP000494256">
    <property type="component" value="Unassembled WGS sequence"/>
</dbReference>
<evidence type="ECO:0000313" key="1">
    <source>
        <dbReference type="EMBL" id="CAB3248974.1"/>
    </source>
</evidence>
<evidence type="ECO:0000313" key="2">
    <source>
        <dbReference type="Proteomes" id="UP000494256"/>
    </source>
</evidence>
<dbReference type="OrthoDB" id="10057873at2759"/>